<keyword evidence="8" id="KW-0963">Cytoplasm</keyword>
<evidence type="ECO:0000313" key="11">
    <source>
        <dbReference type="Proteomes" id="UP000315750"/>
    </source>
</evidence>
<reference evidence="10 11" key="1">
    <citation type="submission" date="2019-02" db="EMBL/GenBank/DDBJ databases">
        <title>Deep-cultivation of Planctomycetes and their phenomic and genomic characterization uncovers novel biology.</title>
        <authorList>
            <person name="Wiegand S."/>
            <person name="Jogler M."/>
            <person name="Boedeker C."/>
            <person name="Pinto D."/>
            <person name="Vollmers J."/>
            <person name="Rivas-Marin E."/>
            <person name="Kohn T."/>
            <person name="Peeters S.H."/>
            <person name="Heuer A."/>
            <person name="Rast P."/>
            <person name="Oberbeckmann S."/>
            <person name="Bunk B."/>
            <person name="Jeske O."/>
            <person name="Meyerdierks A."/>
            <person name="Storesund J.E."/>
            <person name="Kallscheuer N."/>
            <person name="Luecker S."/>
            <person name="Lage O.M."/>
            <person name="Pohl T."/>
            <person name="Merkel B.J."/>
            <person name="Hornburger P."/>
            <person name="Mueller R.-W."/>
            <person name="Bruemmer F."/>
            <person name="Labrenz M."/>
            <person name="Spormann A.M."/>
            <person name="Op den Camp H."/>
            <person name="Overmann J."/>
            <person name="Amann R."/>
            <person name="Jetten M.S.M."/>
            <person name="Mascher T."/>
            <person name="Medema M.H."/>
            <person name="Devos D.P."/>
            <person name="Kaster A.-K."/>
            <person name="Ovreas L."/>
            <person name="Rohde M."/>
            <person name="Galperin M.Y."/>
            <person name="Jogler C."/>
        </authorList>
    </citation>
    <scope>NUCLEOTIDE SEQUENCE [LARGE SCALE GENOMIC DNA]</scope>
    <source>
        <strain evidence="10 11">Pan181</strain>
    </source>
</reference>
<keyword evidence="5 8" id="KW-0648">Protein biosynthesis</keyword>
<dbReference type="RefSeq" id="WP_145249452.1">
    <property type="nucleotide sequence ID" value="NZ_CP036278.1"/>
</dbReference>
<dbReference type="Gene3D" id="3.30.70.240">
    <property type="match status" value="1"/>
</dbReference>
<dbReference type="FunFam" id="3.30.70.240:FF:000001">
    <property type="entry name" value="Elongation factor G"/>
    <property type="match status" value="1"/>
</dbReference>
<dbReference type="InterPro" id="IPR000795">
    <property type="entry name" value="T_Tr_GTP-bd_dom"/>
</dbReference>
<dbReference type="InterPro" id="IPR005517">
    <property type="entry name" value="Transl_elong_EFG/EF2_IV"/>
</dbReference>
<feature type="domain" description="Tr-type G" evidence="9">
    <location>
        <begin position="4"/>
        <end position="280"/>
    </location>
</feature>
<dbReference type="SUPFAM" id="SSF52540">
    <property type="entry name" value="P-loop containing nucleoside triphosphate hydrolases"/>
    <property type="match status" value="1"/>
</dbReference>
<dbReference type="EMBL" id="CP036278">
    <property type="protein sequence ID" value="QDU57971.1"/>
    <property type="molecule type" value="Genomic_DNA"/>
</dbReference>
<dbReference type="SMART" id="SM00838">
    <property type="entry name" value="EFG_C"/>
    <property type="match status" value="1"/>
</dbReference>
<dbReference type="GO" id="GO:0003746">
    <property type="term" value="F:translation elongation factor activity"/>
    <property type="evidence" value="ECO:0007669"/>
    <property type="project" value="UniProtKB-UniRule"/>
</dbReference>
<dbReference type="AlphaFoldDB" id="A0A518ATC5"/>
<evidence type="ECO:0000256" key="7">
    <source>
        <dbReference type="ARBA" id="ARBA00024731"/>
    </source>
</evidence>
<dbReference type="InterPro" id="IPR027417">
    <property type="entry name" value="P-loop_NTPase"/>
</dbReference>
<comment type="similarity">
    <text evidence="1 8">Belongs to the TRAFAC class translation factor GTPase superfamily. Classic translation factor GTPase family. EF-G/EF-2 subfamily.</text>
</comment>
<dbReference type="PRINTS" id="PR00315">
    <property type="entry name" value="ELONGATNFCT"/>
</dbReference>
<dbReference type="CDD" id="cd04091">
    <property type="entry name" value="mtEFG1_II_like"/>
    <property type="match status" value="1"/>
</dbReference>
<keyword evidence="6 8" id="KW-0342">GTP-binding</keyword>
<dbReference type="Gene3D" id="3.30.230.10">
    <property type="match status" value="1"/>
</dbReference>
<dbReference type="InterPro" id="IPR047872">
    <property type="entry name" value="EFG_IV"/>
</dbReference>
<dbReference type="Gene3D" id="3.30.70.870">
    <property type="entry name" value="Elongation Factor G (Translational Gtpase), domain 3"/>
    <property type="match status" value="1"/>
</dbReference>
<gene>
    <name evidence="10" type="primary">fusA_1</name>
    <name evidence="8" type="synonym">fusA</name>
    <name evidence="10" type="ORF">Pan181_41960</name>
</gene>
<dbReference type="GO" id="GO:0003924">
    <property type="term" value="F:GTPase activity"/>
    <property type="evidence" value="ECO:0007669"/>
    <property type="project" value="InterPro"/>
</dbReference>
<dbReference type="FunFam" id="3.30.230.10:FF:000003">
    <property type="entry name" value="Elongation factor G"/>
    <property type="match status" value="1"/>
</dbReference>
<dbReference type="NCBIfam" id="NF009381">
    <property type="entry name" value="PRK12740.1-5"/>
    <property type="match status" value="1"/>
</dbReference>
<dbReference type="InterPro" id="IPR035647">
    <property type="entry name" value="EFG_III/V"/>
</dbReference>
<dbReference type="PROSITE" id="PS51722">
    <property type="entry name" value="G_TR_2"/>
    <property type="match status" value="1"/>
</dbReference>
<dbReference type="InterPro" id="IPR041095">
    <property type="entry name" value="EFG_II"/>
</dbReference>
<protein>
    <recommendedName>
        <fullName evidence="2 8">Elongation factor G</fullName>
        <shortName evidence="8">EF-G</shortName>
    </recommendedName>
</protein>
<keyword evidence="3 8" id="KW-0547">Nucleotide-binding</keyword>
<dbReference type="Gene3D" id="3.40.50.300">
    <property type="entry name" value="P-loop containing nucleotide triphosphate hydrolases"/>
    <property type="match status" value="1"/>
</dbReference>
<keyword evidence="11" id="KW-1185">Reference proteome</keyword>
<evidence type="ECO:0000256" key="2">
    <source>
        <dbReference type="ARBA" id="ARBA00017872"/>
    </source>
</evidence>
<evidence type="ECO:0000259" key="9">
    <source>
        <dbReference type="PROSITE" id="PS51722"/>
    </source>
</evidence>
<dbReference type="InterPro" id="IPR005225">
    <property type="entry name" value="Small_GTP-bd"/>
</dbReference>
<dbReference type="InterPro" id="IPR004161">
    <property type="entry name" value="EFTu-like_2"/>
</dbReference>
<dbReference type="CDD" id="cd03713">
    <property type="entry name" value="EFG_mtEFG_C"/>
    <property type="match status" value="1"/>
</dbReference>
<dbReference type="InterPro" id="IPR009022">
    <property type="entry name" value="EFG_III"/>
</dbReference>
<dbReference type="FunFam" id="3.40.50.300:FF:000029">
    <property type="entry name" value="Elongation factor G"/>
    <property type="match status" value="1"/>
</dbReference>
<dbReference type="CDD" id="cd01434">
    <property type="entry name" value="EFG_mtEFG1_IV"/>
    <property type="match status" value="1"/>
</dbReference>
<dbReference type="Gene3D" id="2.40.30.10">
    <property type="entry name" value="Translation factors"/>
    <property type="match status" value="1"/>
</dbReference>
<dbReference type="InterPro" id="IPR035649">
    <property type="entry name" value="EFG_V"/>
</dbReference>
<dbReference type="Pfam" id="PF03144">
    <property type="entry name" value="GTP_EFTU_D2"/>
    <property type="match status" value="1"/>
</dbReference>
<dbReference type="OrthoDB" id="9804431at2"/>
<dbReference type="InterPro" id="IPR020568">
    <property type="entry name" value="Ribosomal_Su5_D2-typ_SF"/>
</dbReference>
<accession>A0A518ATC5</accession>
<dbReference type="Pfam" id="PF00009">
    <property type="entry name" value="GTP_EFTU"/>
    <property type="match status" value="1"/>
</dbReference>
<dbReference type="Pfam" id="PF00679">
    <property type="entry name" value="EFG_C"/>
    <property type="match status" value="1"/>
</dbReference>
<feature type="binding site" evidence="8">
    <location>
        <begin position="79"/>
        <end position="83"/>
    </location>
    <ligand>
        <name>GTP</name>
        <dbReference type="ChEBI" id="CHEBI:37565"/>
    </ligand>
</feature>
<dbReference type="GO" id="GO:0005525">
    <property type="term" value="F:GTP binding"/>
    <property type="evidence" value="ECO:0007669"/>
    <property type="project" value="UniProtKB-UniRule"/>
</dbReference>
<dbReference type="Pfam" id="PF14492">
    <property type="entry name" value="EFG_III"/>
    <property type="match status" value="1"/>
</dbReference>
<organism evidence="10 11">
    <name type="scientific">Aeoliella mucimassa</name>
    <dbReference type="NCBI Taxonomy" id="2527972"/>
    <lineage>
        <taxon>Bacteria</taxon>
        <taxon>Pseudomonadati</taxon>
        <taxon>Planctomycetota</taxon>
        <taxon>Planctomycetia</taxon>
        <taxon>Pirellulales</taxon>
        <taxon>Lacipirellulaceae</taxon>
        <taxon>Aeoliella</taxon>
    </lineage>
</organism>
<proteinExistence type="inferred from homology"/>
<dbReference type="InterPro" id="IPR014721">
    <property type="entry name" value="Ribsml_uS5_D2-typ_fold_subgr"/>
</dbReference>
<dbReference type="NCBIfam" id="TIGR00484">
    <property type="entry name" value="EF-G"/>
    <property type="match status" value="1"/>
</dbReference>
<dbReference type="NCBIfam" id="TIGR00231">
    <property type="entry name" value="small_GTP"/>
    <property type="match status" value="1"/>
</dbReference>
<evidence type="ECO:0000256" key="4">
    <source>
        <dbReference type="ARBA" id="ARBA00022768"/>
    </source>
</evidence>
<dbReference type="Pfam" id="PF03764">
    <property type="entry name" value="EFG_IV"/>
    <property type="match status" value="1"/>
</dbReference>
<dbReference type="InterPro" id="IPR000640">
    <property type="entry name" value="EFG_V-like"/>
</dbReference>
<feature type="binding site" evidence="8">
    <location>
        <begin position="13"/>
        <end position="20"/>
    </location>
    <ligand>
        <name>GTP</name>
        <dbReference type="ChEBI" id="CHEBI:37565"/>
    </ligand>
</feature>
<dbReference type="PANTHER" id="PTHR43636:SF2">
    <property type="entry name" value="ELONGATION FACTOR G, MITOCHONDRIAL"/>
    <property type="match status" value="1"/>
</dbReference>
<dbReference type="CDD" id="cd16262">
    <property type="entry name" value="EFG_III"/>
    <property type="match status" value="1"/>
</dbReference>
<evidence type="ECO:0000256" key="8">
    <source>
        <dbReference type="HAMAP-Rule" id="MF_00054"/>
    </source>
</evidence>
<dbReference type="CDD" id="cd01886">
    <property type="entry name" value="EF-G"/>
    <property type="match status" value="1"/>
</dbReference>
<dbReference type="InterPro" id="IPR009000">
    <property type="entry name" value="Transl_B-barrel_sf"/>
</dbReference>
<dbReference type="Proteomes" id="UP000315750">
    <property type="component" value="Chromosome"/>
</dbReference>
<dbReference type="SUPFAM" id="SSF50447">
    <property type="entry name" value="Translation proteins"/>
    <property type="match status" value="1"/>
</dbReference>
<evidence type="ECO:0000256" key="1">
    <source>
        <dbReference type="ARBA" id="ARBA00005870"/>
    </source>
</evidence>
<comment type="function">
    <text evidence="7 8">Catalyzes the GTP-dependent ribosomal translocation step during translation elongation. During this step, the ribosome changes from the pre-translocational (PRE) to the post-translocational (POST) state as the newly formed A-site-bound peptidyl-tRNA and P-site-bound deacylated tRNA move to the P and E sites, respectively. Catalyzes the coordinated movement of the two tRNA molecules, the mRNA and conformational changes in the ribosome.</text>
</comment>
<dbReference type="SUPFAM" id="SSF54980">
    <property type="entry name" value="EF-G C-terminal domain-like"/>
    <property type="match status" value="2"/>
</dbReference>
<dbReference type="HAMAP" id="MF_00054_B">
    <property type="entry name" value="EF_G_EF_2_B"/>
    <property type="match status" value="1"/>
</dbReference>
<dbReference type="SMART" id="SM00889">
    <property type="entry name" value="EFG_IV"/>
    <property type="match status" value="1"/>
</dbReference>
<feature type="binding site" evidence="8">
    <location>
        <begin position="133"/>
        <end position="136"/>
    </location>
    <ligand>
        <name>GTP</name>
        <dbReference type="ChEBI" id="CHEBI:37565"/>
    </ligand>
</feature>
<evidence type="ECO:0000256" key="5">
    <source>
        <dbReference type="ARBA" id="ARBA00022917"/>
    </source>
</evidence>
<comment type="subcellular location">
    <subcellularLocation>
        <location evidence="8">Cytoplasm</location>
    </subcellularLocation>
</comment>
<evidence type="ECO:0000256" key="6">
    <source>
        <dbReference type="ARBA" id="ARBA00023134"/>
    </source>
</evidence>
<dbReference type="SUPFAM" id="SSF54211">
    <property type="entry name" value="Ribosomal protein S5 domain 2-like"/>
    <property type="match status" value="1"/>
</dbReference>
<dbReference type="FunFam" id="3.30.70.870:FF:000001">
    <property type="entry name" value="Elongation factor G"/>
    <property type="match status" value="1"/>
</dbReference>
<name>A0A518ATC5_9BACT</name>
<dbReference type="InterPro" id="IPR004540">
    <property type="entry name" value="Transl_elong_EFG/EF2"/>
</dbReference>
<evidence type="ECO:0000313" key="10">
    <source>
        <dbReference type="EMBL" id="QDU57971.1"/>
    </source>
</evidence>
<evidence type="ECO:0000256" key="3">
    <source>
        <dbReference type="ARBA" id="ARBA00022741"/>
    </source>
</evidence>
<keyword evidence="4 8" id="KW-0251">Elongation factor</keyword>
<sequence length="702" mass="78472">MDLRKVRNIGISAHIDSGKTTLSERILFYAGRIHKIEDVRGGGDGATMDHMELEKERGITITSAATSLEWNKYKINLIDTPGHVDFTVEVERSLRVLDGAILVLCSVGGVQSQSMTVDRQMKRYHVPRLAFINKMDRTGANPDSVIKQVKDKLGAHAVAMQVPIGKEDKFEGVIDLITMKALYFDGANGETVRAEEIPAAMLDTATEARHHMLEELSMYSDELMEKLLGEEEISEETIHDICRHAVIEQEFTPVFMGSAFKNKGVQPLLDAISRYLPSPTEVVNTGMNPETGEKITLKPDSKQPLVAMGFKITDDEYGQLTYTRIYQGKVEKGGTYFNQRSGRKERFSRLVRMHSNKREEIDSAEAGDIIAIMGVDCASGDTYCDSANYCTLENIFVAEPVIKMSINPLSRDNADKLGKALQRFRKEDPTFHVFTDEETNETIIAGMGELHLEVYVERIKREYGVEVEVGAPKVSYRESGQQAFEFDHKRKKQSGGSGQYGHIVGVMRPMSDEDRAKMEEAGTSGEFYFEDQVTGGRIPKEYIPAVKKGFEEMMDKGPLAGYPVVGLAVELKDGTYHDVDSSDMAFKLTARECFREHFNRMKPLLLEPIMKMEIECPEDFQGSVVGQISAKRGMIVETETTNGLTKIIAEVPLAETFGYSNDLRSQTQGQGTFSMEFCKYAPVPSNIQADIIEERKAELQPA</sequence>
<dbReference type="FunFam" id="2.40.30.10:FF:000022">
    <property type="entry name" value="Elongation factor G, mitochondrial"/>
    <property type="match status" value="1"/>
</dbReference>
<dbReference type="PANTHER" id="PTHR43636">
    <property type="entry name" value="ELONGATION FACTOR G, MITOCHONDRIAL"/>
    <property type="match status" value="1"/>
</dbReference>
<dbReference type="KEGG" id="amuc:Pan181_41960"/>
<dbReference type="GO" id="GO:0005737">
    <property type="term" value="C:cytoplasm"/>
    <property type="evidence" value="ECO:0007669"/>
    <property type="project" value="UniProtKB-SubCell"/>
</dbReference>